<sequence length="620" mass="68755">MQASHNPHVSISASSLTSDSKLQIQKPYLITSLTSDPKLQIQKPYLITCKILINPSKKISPPKQLLLSPPSLHETLVPPLLQPQPVEPCTPLPPHKTSYPSDLNPFQKLAASALDKIEASLLVPLERKYQLPKTVDPVVQISGNFAPVRECPVRHGLEVVGQITVSLRGVYLRNGANPVYAPTGGHHLFDGDGMIHAVTLESGNRASYCCRYTRTSRFEQEAALGRSLFPKPIGELHGHLGLARLMMFMARAGLGLIDGSRGGGVANAGLVYFNGRLLALSEDDLPYHVKIKGDGDLETIERYNFRDQLNCSMIAHPKLDPVTGGLHALSYNVTTKPYLKYFKFDRHGKKSRDLSISLDQPTMIHDFAITRNFVVIPDHQVVFKLSEMIRGGSPVIYDRNKATRFGVLPKNADNESRILWTDVPNCFCFHLWNSWEEVASNGDKIIVVIGSCMNPPDSIFNESQIPVQSELSEIRLNLNTRESTRTAVVSGMNLEAGQVNRKLLGEKTRFVYLAIAEPWPKCCGIAKVDLQSREVTKFMYGEGRFGGEPFFVAKNDGIGKEDEGCVMGYVRDEMKERSELVIINASTMKQVATVKLPTRVPYGFHGTFVSEDELSGQAEF</sequence>
<keyword evidence="3" id="KW-0223">Dioxygenase</keyword>
<feature type="binding site" evidence="5">
    <location>
        <position position="365"/>
    </location>
    <ligand>
        <name>Fe cation</name>
        <dbReference type="ChEBI" id="CHEBI:24875"/>
        <note>catalytic</note>
    </ligand>
</feature>
<dbReference type="GO" id="GO:0046872">
    <property type="term" value="F:metal ion binding"/>
    <property type="evidence" value="ECO:0007669"/>
    <property type="project" value="UniProtKB-KW"/>
</dbReference>
<evidence type="ECO:0000256" key="2">
    <source>
        <dbReference type="ARBA" id="ARBA00022723"/>
    </source>
</evidence>
<dbReference type="STRING" id="3983.A0A2C9UE53"/>
<feature type="binding site" evidence="5">
    <location>
        <position position="316"/>
    </location>
    <ligand>
        <name>Fe cation</name>
        <dbReference type="ChEBI" id="CHEBI:24875"/>
        <note>catalytic</note>
    </ligand>
</feature>
<comment type="similarity">
    <text evidence="1">Belongs to the carotenoid oxygenase family.</text>
</comment>
<dbReference type="OMA" id="SEMVIVQ"/>
<accession>A0A2C9UE53</accession>
<gene>
    <name evidence="6" type="ORF">MANES_15G050500</name>
</gene>
<comment type="cofactor">
    <cofactor evidence="5">
        <name>Fe(2+)</name>
        <dbReference type="ChEBI" id="CHEBI:29033"/>
    </cofactor>
    <text evidence="5">Binds 1 Fe(2+) ion per subunit.</text>
</comment>
<dbReference type="GO" id="GO:0010436">
    <property type="term" value="F:carotenoid dioxygenase activity"/>
    <property type="evidence" value="ECO:0000318"/>
    <property type="project" value="GO_Central"/>
</dbReference>
<proteinExistence type="inferred from homology"/>
<organism evidence="6">
    <name type="scientific">Manihot esculenta</name>
    <name type="common">Cassava</name>
    <name type="synonym">Jatropha manihot</name>
    <dbReference type="NCBI Taxonomy" id="3983"/>
    <lineage>
        <taxon>Eukaryota</taxon>
        <taxon>Viridiplantae</taxon>
        <taxon>Streptophyta</taxon>
        <taxon>Embryophyta</taxon>
        <taxon>Tracheophyta</taxon>
        <taxon>Spermatophyta</taxon>
        <taxon>Magnoliopsida</taxon>
        <taxon>eudicotyledons</taxon>
        <taxon>Gunneridae</taxon>
        <taxon>Pentapetalae</taxon>
        <taxon>rosids</taxon>
        <taxon>fabids</taxon>
        <taxon>Malpighiales</taxon>
        <taxon>Euphorbiaceae</taxon>
        <taxon>Crotonoideae</taxon>
        <taxon>Manihoteae</taxon>
        <taxon>Manihot</taxon>
    </lineage>
</organism>
<evidence type="ECO:0000256" key="1">
    <source>
        <dbReference type="ARBA" id="ARBA00006787"/>
    </source>
</evidence>
<dbReference type="PANTHER" id="PTHR10543">
    <property type="entry name" value="BETA-CAROTENE DIOXYGENASE"/>
    <property type="match status" value="1"/>
</dbReference>
<keyword evidence="2 5" id="KW-0479">Metal-binding</keyword>
<evidence type="ECO:0000256" key="4">
    <source>
        <dbReference type="ARBA" id="ARBA00023004"/>
    </source>
</evidence>
<evidence type="ECO:0000256" key="3">
    <source>
        <dbReference type="ARBA" id="ARBA00022964"/>
    </source>
</evidence>
<name>A0A2C9UE53_MANES</name>
<evidence type="ECO:0000313" key="6">
    <source>
        <dbReference type="EMBL" id="OAY28219.1"/>
    </source>
</evidence>
<evidence type="ECO:0000256" key="5">
    <source>
        <dbReference type="PIRSR" id="PIRSR604294-1"/>
    </source>
</evidence>
<dbReference type="PANTHER" id="PTHR10543:SF101">
    <property type="entry name" value="9-CIS-EPOXYCAROTENOID DIOXYGENASE NCED6, CHLOROPLASTIC"/>
    <property type="match status" value="1"/>
</dbReference>
<dbReference type="InterPro" id="IPR004294">
    <property type="entry name" value="Carotenoid_Oase"/>
</dbReference>
<dbReference type="GO" id="GO:0016121">
    <property type="term" value="P:carotene catabolic process"/>
    <property type="evidence" value="ECO:0000318"/>
    <property type="project" value="GO_Central"/>
</dbReference>
<feature type="binding site" evidence="5">
    <location>
        <position position="605"/>
    </location>
    <ligand>
        <name>Fe cation</name>
        <dbReference type="ChEBI" id="CHEBI:24875"/>
        <note>catalytic</note>
    </ligand>
</feature>
<dbReference type="Pfam" id="PF03055">
    <property type="entry name" value="RPE65"/>
    <property type="match status" value="1"/>
</dbReference>
<dbReference type="GO" id="GO:0009570">
    <property type="term" value="C:chloroplast stroma"/>
    <property type="evidence" value="ECO:0000318"/>
    <property type="project" value="GO_Central"/>
</dbReference>
<keyword evidence="3" id="KW-0560">Oxidoreductase</keyword>
<keyword evidence="4 5" id="KW-0408">Iron</keyword>
<feature type="binding site" evidence="5">
    <location>
        <position position="430"/>
    </location>
    <ligand>
        <name>Fe cation</name>
        <dbReference type="ChEBI" id="CHEBI:24875"/>
        <note>catalytic</note>
    </ligand>
</feature>
<protein>
    <submittedName>
        <fullName evidence="6">Uncharacterized protein</fullName>
    </submittedName>
</protein>
<dbReference type="AlphaFoldDB" id="A0A2C9UE53"/>
<dbReference type="EMBL" id="CM004401">
    <property type="protein sequence ID" value="OAY28219.1"/>
    <property type="molecule type" value="Genomic_DNA"/>
</dbReference>
<reference evidence="6" key="1">
    <citation type="submission" date="2016-02" db="EMBL/GenBank/DDBJ databases">
        <title>WGS assembly of Manihot esculenta.</title>
        <authorList>
            <person name="Bredeson J.V."/>
            <person name="Prochnik S.E."/>
            <person name="Lyons J.B."/>
            <person name="Schmutz J."/>
            <person name="Grimwood J."/>
            <person name="Vrebalov J."/>
            <person name="Bart R.S."/>
            <person name="Amuge T."/>
            <person name="Ferguson M.E."/>
            <person name="Green R."/>
            <person name="Putnam N."/>
            <person name="Stites J."/>
            <person name="Rounsley S."/>
            <person name="Rokhsar D.S."/>
        </authorList>
    </citation>
    <scope>NUCLEOTIDE SEQUENCE [LARGE SCALE GENOMIC DNA]</scope>
    <source>
        <tissue evidence="6">Leaf</tissue>
    </source>
</reference>